<protein>
    <recommendedName>
        <fullName evidence="1">Peroxiredoxin C-terminal domain-containing protein</fullName>
    </recommendedName>
</protein>
<accession>A0ABW2U837</accession>
<feature type="domain" description="Peroxiredoxin C-terminal" evidence="1">
    <location>
        <begin position="4"/>
        <end position="20"/>
    </location>
</feature>
<dbReference type="Pfam" id="PF10417">
    <property type="entry name" value="1-cysPrx_C"/>
    <property type="match status" value="1"/>
</dbReference>
<keyword evidence="3" id="KW-1185">Reference proteome</keyword>
<proteinExistence type="predicted"/>
<dbReference type="InterPro" id="IPR019479">
    <property type="entry name" value="Peroxiredoxin_C"/>
</dbReference>
<sequence length="25" mass="2820">MIDALQHFEKNGEACPVDWEADSTI</sequence>
<dbReference type="RefSeq" id="WP_380206034.1">
    <property type="nucleotide sequence ID" value="NZ_JBHTEK010000001.1"/>
</dbReference>
<comment type="caution">
    <text evidence="2">The sequence shown here is derived from an EMBL/GenBank/DDBJ whole genome shotgun (WGS) entry which is preliminary data.</text>
</comment>
<dbReference type="EMBL" id="JBHTEK010000001">
    <property type="protein sequence ID" value="MFC7668572.1"/>
    <property type="molecule type" value="Genomic_DNA"/>
</dbReference>
<gene>
    <name evidence="2" type="ORF">ACFQT0_15255</name>
</gene>
<evidence type="ECO:0000313" key="3">
    <source>
        <dbReference type="Proteomes" id="UP001596513"/>
    </source>
</evidence>
<organism evidence="2 3">
    <name type="scientific">Hymenobacter humi</name>
    <dbReference type="NCBI Taxonomy" id="1411620"/>
    <lineage>
        <taxon>Bacteria</taxon>
        <taxon>Pseudomonadati</taxon>
        <taxon>Bacteroidota</taxon>
        <taxon>Cytophagia</taxon>
        <taxon>Cytophagales</taxon>
        <taxon>Hymenobacteraceae</taxon>
        <taxon>Hymenobacter</taxon>
    </lineage>
</organism>
<evidence type="ECO:0000259" key="1">
    <source>
        <dbReference type="Pfam" id="PF10417"/>
    </source>
</evidence>
<dbReference type="Proteomes" id="UP001596513">
    <property type="component" value="Unassembled WGS sequence"/>
</dbReference>
<name>A0ABW2U837_9BACT</name>
<evidence type="ECO:0000313" key="2">
    <source>
        <dbReference type="EMBL" id="MFC7668572.1"/>
    </source>
</evidence>
<reference evidence="3" key="1">
    <citation type="journal article" date="2019" name="Int. J. Syst. Evol. Microbiol.">
        <title>The Global Catalogue of Microorganisms (GCM) 10K type strain sequencing project: providing services to taxonomists for standard genome sequencing and annotation.</title>
        <authorList>
            <consortium name="The Broad Institute Genomics Platform"/>
            <consortium name="The Broad Institute Genome Sequencing Center for Infectious Disease"/>
            <person name="Wu L."/>
            <person name="Ma J."/>
        </authorList>
    </citation>
    <scope>NUCLEOTIDE SEQUENCE [LARGE SCALE GENOMIC DNA]</scope>
    <source>
        <strain evidence="3">JCM 19635</strain>
    </source>
</reference>